<accession>A0A2S9YHU0</accession>
<evidence type="ECO:0000313" key="3">
    <source>
        <dbReference type="Proteomes" id="UP000237968"/>
    </source>
</evidence>
<gene>
    <name evidence="2" type="ORF">ENSA5_06260</name>
</gene>
<reference evidence="2 3" key="1">
    <citation type="submission" date="2018-03" db="EMBL/GenBank/DDBJ databases">
        <title>Draft Genome Sequences of the Obligatory Marine Myxobacteria Enhygromyxa salina SWB005.</title>
        <authorList>
            <person name="Poehlein A."/>
            <person name="Moghaddam J.A."/>
            <person name="Harms H."/>
            <person name="Alanjari M."/>
            <person name="Koenig G.M."/>
            <person name="Daniel R."/>
            <person name="Schaeberle T.F."/>
        </authorList>
    </citation>
    <scope>NUCLEOTIDE SEQUENCE [LARGE SCALE GENOMIC DNA]</scope>
    <source>
        <strain evidence="2 3">SWB005</strain>
    </source>
</reference>
<dbReference type="Proteomes" id="UP000237968">
    <property type="component" value="Unassembled WGS sequence"/>
</dbReference>
<protein>
    <submittedName>
        <fullName evidence="2">Uncharacterized protein</fullName>
    </submittedName>
</protein>
<feature type="region of interest" description="Disordered" evidence="1">
    <location>
        <begin position="1"/>
        <end position="34"/>
    </location>
</feature>
<name>A0A2S9YHU0_9BACT</name>
<evidence type="ECO:0000313" key="2">
    <source>
        <dbReference type="EMBL" id="PRQ04621.1"/>
    </source>
</evidence>
<dbReference type="EMBL" id="PVNK01000033">
    <property type="protein sequence ID" value="PRQ04621.1"/>
    <property type="molecule type" value="Genomic_DNA"/>
</dbReference>
<comment type="caution">
    <text evidence="2">The sequence shown here is derived from an EMBL/GenBank/DDBJ whole genome shotgun (WGS) entry which is preliminary data.</text>
</comment>
<organism evidence="2 3">
    <name type="scientific">Enhygromyxa salina</name>
    <dbReference type="NCBI Taxonomy" id="215803"/>
    <lineage>
        <taxon>Bacteria</taxon>
        <taxon>Pseudomonadati</taxon>
        <taxon>Myxococcota</taxon>
        <taxon>Polyangia</taxon>
        <taxon>Nannocystales</taxon>
        <taxon>Nannocystaceae</taxon>
        <taxon>Enhygromyxa</taxon>
    </lineage>
</organism>
<dbReference type="AlphaFoldDB" id="A0A2S9YHU0"/>
<sequence>MGEAAGLSELADASAEIIGGHDGHDTPVPGMVGD</sequence>
<keyword evidence="3" id="KW-1185">Reference proteome</keyword>
<evidence type="ECO:0000256" key="1">
    <source>
        <dbReference type="SAM" id="MobiDB-lite"/>
    </source>
</evidence>
<proteinExistence type="predicted"/>